<name>Q234A2_TETTS</name>
<dbReference type="EMBL" id="GG662767">
    <property type="protein sequence ID" value="EAR92100.2"/>
    <property type="molecule type" value="Genomic_DNA"/>
</dbReference>
<gene>
    <name evidence="4" type="ORF">TTHERM_00107020</name>
</gene>
<evidence type="ECO:0000256" key="2">
    <source>
        <dbReference type="SAM" id="MobiDB-lite"/>
    </source>
</evidence>
<proteinExistence type="predicted"/>
<keyword evidence="1" id="KW-0479">Metal-binding</keyword>
<dbReference type="GO" id="GO:0008270">
    <property type="term" value="F:zinc ion binding"/>
    <property type="evidence" value="ECO:0007669"/>
    <property type="project" value="UniProtKB-KW"/>
</dbReference>
<evidence type="ECO:0000256" key="1">
    <source>
        <dbReference type="PROSITE-ProRule" id="PRU00175"/>
    </source>
</evidence>
<keyword evidence="1" id="KW-0862">Zinc</keyword>
<feature type="region of interest" description="Disordered" evidence="2">
    <location>
        <begin position="390"/>
        <end position="412"/>
    </location>
</feature>
<dbReference type="SMART" id="SM00184">
    <property type="entry name" value="RING"/>
    <property type="match status" value="1"/>
</dbReference>
<dbReference type="HOGENOM" id="CLU_465047_0_0_1"/>
<dbReference type="InterPro" id="IPR001841">
    <property type="entry name" value="Znf_RING"/>
</dbReference>
<evidence type="ECO:0000259" key="3">
    <source>
        <dbReference type="PROSITE" id="PS50089"/>
    </source>
</evidence>
<dbReference type="GeneID" id="7846597"/>
<dbReference type="AlphaFoldDB" id="Q234A2"/>
<evidence type="ECO:0000313" key="4">
    <source>
        <dbReference type="EMBL" id="EAR92100.2"/>
    </source>
</evidence>
<evidence type="ECO:0000313" key="5">
    <source>
        <dbReference type="Proteomes" id="UP000009168"/>
    </source>
</evidence>
<sequence length="622" mass="74359">MEEQSLEANLEQHIQHIIDLYQDSLDQNTINCINLYEAYPQLSQVNFIHQMDASLFLIQGKEGILWILNATDMNFQKFDIVKKNLCENTEIVREHNFIILNYQSLIYFIQLKIENQNLELELVDIYEVDSRDNIQIKKILFNRFYDKEFYVLQIFVLTKQNQVIQINKGYCEYEERIIIDLEKSEKQITDLALLNGKLYLLFNDQYIVVSQENTEYFEFDDDFQQFINFQINNEDKLAFLGHNKISFEGIEYLFDNAEILDFKGEIDNKNSKNFLIQLNRRINYVSFDFEANKLNKILDLSELQLSYDIKSIFEINNSSRMFLVVNKMNDIFLMSKFKFYNYMLSSVSNKINYIQFYEQYATIMNKKLSLKNLKRPYRIKIDQKNNTYESNSNLDLKESYENNQGSDSVDLGEKQNKMNYNLQNDQTQQNRIQFDKDQFEDLNNSYNSDEVLLDMDTQQLIQQIKECEDQKKRRDQKIEESDDQNDEQSDYKKYEKIQSAIDKFQQIKSNKQVIVDILKEGVYQTQMQYSKYLYNGKQVNKQQEICQICKKLICVSNDDNSKQPQQQRNKVEGKIFFILCRHSFHKHCILFSPTYSQNFKFNQCPVCANYECLQDLPAHSFF</sequence>
<keyword evidence="5" id="KW-1185">Reference proteome</keyword>
<reference evidence="5" key="1">
    <citation type="journal article" date="2006" name="PLoS Biol.">
        <title>Macronuclear genome sequence of the ciliate Tetrahymena thermophila, a model eukaryote.</title>
        <authorList>
            <person name="Eisen J.A."/>
            <person name="Coyne R.S."/>
            <person name="Wu M."/>
            <person name="Wu D."/>
            <person name="Thiagarajan M."/>
            <person name="Wortman J.R."/>
            <person name="Badger J.H."/>
            <person name="Ren Q."/>
            <person name="Amedeo P."/>
            <person name="Jones K.M."/>
            <person name="Tallon L.J."/>
            <person name="Delcher A.L."/>
            <person name="Salzberg S.L."/>
            <person name="Silva J.C."/>
            <person name="Haas B.J."/>
            <person name="Majoros W.H."/>
            <person name="Farzad M."/>
            <person name="Carlton J.M."/>
            <person name="Smith R.K. Jr."/>
            <person name="Garg J."/>
            <person name="Pearlman R.E."/>
            <person name="Karrer K.M."/>
            <person name="Sun L."/>
            <person name="Manning G."/>
            <person name="Elde N.C."/>
            <person name="Turkewitz A.P."/>
            <person name="Asai D.J."/>
            <person name="Wilkes D.E."/>
            <person name="Wang Y."/>
            <person name="Cai H."/>
            <person name="Collins K."/>
            <person name="Stewart B.A."/>
            <person name="Lee S.R."/>
            <person name="Wilamowska K."/>
            <person name="Weinberg Z."/>
            <person name="Ruzzo W.L."/>
            <person name="Wloga D."/>
            <person name="Gaertig J."/>
            <person name="Frankel J."/>
            <person name="Tsao C.-C."/>
            <person name="Gorovsky M.A."/>
            <person name="Keeling P.J."/>
            <person name="Waller R.F."/>
            <person name="Patron N.J."/>
            <person name="Cherry J.M."/>
            <person name="Stover N.A."/>
            <person name="Krieger C.J."/>
            <person name="del Toro C."/>
            <person name="Ryder H.F."/>
            <person name="Williamson S.C."/>
            <person name="Barbeau R.A."/>
            <person name="Hamilton E.P."/>
            <person name="Orias E."/>
        </authorList>
    </citation>
    <scope>NUCLEOTIDE SEQUENCE [LARGE SCALE GENOMIC DNA]</scope>
    <source>
        <strain evidence="5">SB210</strain>
    </source>
</reference>
<protein>
    <recommendedName>
        <fullName evidence="3">RING-type domain-containing protein</fullName>
    </recommendedName>
</protein>
<dbReference type="KEGG" id="tet:TTHERM_00107020"/>
<dbReference type="Proteomes" id="UP000009168">
    <property type="component" value="Unassembled WGS sequence"/>
</dbReference>
<dbReference type="RefSeq" id="XP_001012346.2">
    <property type="nucleotide sequence ID" value="XM_001012346.2"/>
</dbReference>
<dbReference type="PROSITE" id="PS50089">
    <property type="entry name" value="ZF_RING_2"/>
    <property type="match status" value="1"/>
</dbReference>
<organism evidence="4 5">
    <name type="scientific">Tetrahymena thermophila (strain SB210)</name>
    <dbReference type="NCBI Taxonomy" id="312017"/>
    <lineage>
        <taxon>Eukaryota</taxon>
        <taxon>Sar</taxon>
        <taxon>Alveolata</taxon>
        <taxon>Ciliophora</taxon>
        <taxon>Intramacronucleata</taxon>
        <taxon>Oligohymenophorea</taxon>
        <taxon>Hymenostomatida</taxon>
        <taxon>Tetrahymenina</taxon>
        <taxon>Tetrahymenidae</taxon>
        <taxon>Tetrahymena</taxon>
    </lineage>
</organism>
<feature type="domain" description="RING-type" evidence="3">
    <location>
        <begin position="546"/>
        <end position="607"/>
    </location>
</feature>
<dbReference type="Gene3D" id="3.30.40.10">
    <property type="entry name" value="Zinc/RING finger domain, C3HC4 (zinc finger)"/>
    <property type="match status" value="1"/>
</dbReference>
<accession>Q234A2</accession>
<dbReference type="SUPFAM" id="SSF57850">
    <property type="entry name" value="RING/U-box"/>
    <property type="match status" value="1"/>
</dbReference>
<keyword evidence="1" id="KW-0863">Zinc-finger</keyword>
<dbReference type="InParanoid" id="Q234A2"/>
<feature type="region of interest" description="Disordered" evidence="2">
    <location>
        <begin position="471"/>
        <end position="491"/>
    </location>
</feature>
<dbReference type="InterPro" id="IPR013083">
    <property type="entry name" value="Znf_RING/FYVE/PHD"/>
</dbReference>